<dbReference type="AlphaFoldDB" id="A0A7U2F011"/>
<evidence type="ECO:0000313" key="5">
    <source>
        <dbReference type="Proteomes" id="UP000663193"/>
    </source>
</evidence>
<feature type="region of interest" description="Disordered" evidence="2">
    <location>
        <begin position="97"/>
        <end position="116"/>
    </location>
</feature>
<feature type="compositionally biased region" description="Basic and acidic residues" evidence="2">
    <location>
        <begin position="471"/>
        <end position="482"/>
    </location>
</feature>
<evidence type="ECO:0000313" key="4">
    <source>
        <dbReference type="EMBL" id="QRC96122.1"/>
    </source>
</evidence>
<reference evidence="5" key="1">
    <citation type="journal article" date="2021" name="BMC Genomics">
        <title>Chromosome-level genome assembly and manually-curated proteome of model necrotroph Parastagonospora nodorum Sn15 reveals a genome-wide trove of candidate effector homologs, and redundancy of virulence-related functions within an accessory chromosome.</title>
        <authorList>
            <person name="Bertazzoni S."/>
            <person name="Jones D.A.B."/>
            <person name="Phan H.T."/>
            <person name="Tan K.-C."/>
            <person name="Hane J.K."/>
        </authorList>
    </citation>
    <scope>NUCLEOTIDE SEQUENCE [LARGE SCALE GENOMIC DNA]</scope>
    <source>
        <strain evidence="5">SN15 / ATCC MYA-4574 / FGSC 10173)</strain>
    </source>
</reference>
<protein>
    <recommendedName>
        <fullName evidence="3">C2H2-type domain-containing protein</fullName>
    </recommendedName>
</protein>
<feature type="region of interest" description="Disordered" evidence="2">
    <location>
        <begin position="132"/>
        <end position="167"/>
    </location>
</feature>
<evidence type="ECO:0000256" key="1">
    <source>
        <dbReference type="PROSITE-ProRule" id="PRU00042"/>
    </source>
</evidence>
<feature type="region of interest" description="Disordered" evidence="2">
    <location>
        <begin position="633"/>
        <end position="652"/>
    </location>
</feature>
<dbReference type="EMBL" id="CP069028">
    <property type="protein sequence ID" value="QRC96122.1"/>
    <property type="molecule type" value="Genomic_DNA"/>
</dbReference>
<dbReference type="SMART" id="SM00355">
    <property type="entry name" value="ZnF_C2H2"/>
    <property type="match status" value="3"/>
</dbReference>
<accession>A0A7U2F011</accession>
<dbReference type="VEuPathDB" id="FungiDB:JI435_304070"/>
<keyword evidence="1" id="KW-0862">Zinc</keyword>
<feature type="compositionally biased region" description="Polar residues" evidence="2">
    <location>
        <begin position="97"/>
        <end position="115"/>
    </location>
</feature>
<dbReference type="PROSITE" id="PS00028">
    <property type="entry name" value="ZINC_FINGER_C2H2_1"/>
    <property type="match status" value="1"/>
</dbReference>
<organism evidence="4 5">
    <name type="scientific">Phaeosphaeria nodorum (strain SN15 / ATCC MYA-4574 / FGSC 10173)</name>
    <name type="common">Glume blotch fungus</name>
    <name type="synonym">Parastagonospora nodorum</name>
    <dbReference type="NCBI Taxonomy" id="321614"/>
    <lineage>
        <taxon>Eukaryota</taxon>
        <taxon>Fungi</taxon>
        <taxon>Dikarya</taxon>
        <taxon>Ascomycota</taxon>
        <taxon>Pezizomycotina</taxon>
        <taxon>Dothideomycetes</taxon>
        <taxon>Pleosporomycetidae</taxon>
        <taxon>Pleosporales</taxon>
        <taxon>Pleosporineae</taxon>
        <taxon>Phaeosphaeriaceae</taxon>
        <taxon>Parastagonospora</taxon>
    </lineage>
</organism>
<feature type="region of interest" description="Disordered" evidence="2">
    <location>
        <begin position="539"/>
        <end position="566"/>
    </location>
</feature>
<dbReference type="Proteomes" id="UP000663193">
    <property type="component" value="Chromosome 6"/>
</dbReference>
<feature type="region of interest" description="Disordered" evidence="2">
    <location>
        <begin position="471"/>
        <end position="507"/>
    </location>
</feature>
<gene>
    <name evidence="4" type="ORF">JI435_304070</name>
</gene>
<dbReference type="OrthoDB" id="3940153at2759"/>
<evidence type="ECO:0000256" key="2">
    <source>
        <dbReference type="SAM" id="MobiDB-lite"/>
    </source>
</evidence>
<name>A0A7U2F011_PHANO</name>
<feature type="compositionally biased region" description="Polar residues" evidence="2">
    <location>
        <begin position="314"/>
        <end position="332"/>
    </location>
</feature>
<proteinExistence type="predicted"/>
<dbReference type="GO" id="GO:0008270">
    <property type="term" value="F:zinc ion binding"/>
    <property type="evidence" value="ECO:0007669"/>
    <property type="project" value="UniProtKB-KW"/>
</dbReference>
<keyword evidence="1" id="KW-0479">Metal-binding</keyword>
<feature type="compositionally biased region" description="Polar residues" evidence="2">
    <location>
        <begin position="486"/>
        <end position="502"/>
    </location>
</feature>
<dbReference type="Gene3D" id="3.30.160.60">
    <property type="entry name" value="Classic Zinc Finger"/>
    <property type="match status" value="1"/>
</dbReference>
<feature type="compositionally biased region" description="Low complexity" evidence="2">
    <location>
        <begin position="545"/>
        <end position="566"/>
    </location>
</feature>
<dbReference type="PROSITE" id="PS50157">
    <property type="entry name" value="ZINC_FINGER_C2H2_2"/>
    <property type="match status" value="1"/>
</dbReference>
<keyword evidence="1" id="KW-0863">Zinc-finger</keyword>
<keyword evidence="5" id="KW-1185">Reference proteome</keyword>
<evidence type="ECO:0000259" key="3">
    <source>
        <dbReference type="PROSITE" id="PS50157"/>
    </source>
</evidence>
<sequence>MKDEGSMSPPHCTEGPPTTFLSSSTLEDDFSNFDTLYPPLETIGHLPCWPIPSNPTDHLSSWQPGASGRAHPLYAGDSLSTYSSTQIPQTSYTEIIDTSSNPRTNPLTHATTSSDPKVWQLAPRDATSSFASTTLSTGSLIKPSEPSFAPESPKPGHSLRSRKNKGATRLHPTMYECPFFVYQTQHKLPRTCDGHKAKNLSQLRTHLTRPGRGHRVHCSFLQQCTVCHDDFLDERVLVQHNQNCKNVRGQRRGAAADAYYPVFCNNILASKNMTRPMRPKGLAAPIQQADYEDNITPQGQSTLEEQPCFVPGGSSEQSGSITHTISHQSSPPQCIGTWPNVLPDSERFLNKRDPLNRPTPQHRADNIAFGLPRDAVYIPDLILDQISEERDHNDHVNTDPMSLRRLIPDLSPNLRNRLLPRPTSSDIPDSPWASSVWNQNPLFSYMGKSHARTTQYDVEHLWSPYLEDSRASDASHNQHDDGLTDSIVSTHPPKSQTRQVTIPRNDPCHSFEGCPGSLYHDMASSRATLRSYSDHLEVPEKCGHSSKTSDASSTSIQSTASSSLSTTSSCEDDVLLCSVPVCLMTFTGKYRRGNLMRHVRLKHATRDGSREYRCSTCEKIFLRPDALLKHSRNRHPELDLPSPVPRGRIRPE</sequence>
<feature type="region of interest" description="Disordered" evidence="2">
    <location>
        <begin position="308"/>
        <end position="334"/>
    </location>
</feature>
<dbReference type="InterPro" id="IPR013087">
    <property type="entry name" value="Znf_C2H2_type"/>
</dbReference>
<feature type="domain" description="C2H2-type" evidence="3">
    <location>
        <begin position="612"/>
        <end position="635"/>
    </location>
</feature>
<feature type="compositionally biased region" description="Basic residues" evidence="2">
    <location>
        <begin position="157"/>
        <end position="167"/>
    </location>
</feature>